<sequence>MRVIRTQKNYQQWWI</sequence>
<keyword evidence="1" id="KW-0946">Virion</keyword>
<organism evidence="1">
    <name type="scientific">Human immunodeficiency virus type 1</name>
    <name type="common">HIV-1</name>
    <dbReference type="NCBI Taxonomy" id="11676"/>
    <lineage>
        <taxon>Viruses</taxon>
        <taxon>Riboviria</taxon>
        <taxon>Pararnavirae</taxon>
        <taxon>Artverviricota</taxon>
        <taxon>Revtraviricetes</taxon>
        <taxon>Ortervirales</taxon>
        <taxon>Retroviridae</taxon>
        <taxon>Orthoretrovirinae</taxon>
        <taxon>Lentivirus</taxon>
        <taxon>Lentivirus humimdef1</taxon>
    </lineage>
</organism>
<dbReference type="GO" id="GO:0019031">
    <property type="term" value="C:viral envelope"/>
    <property type="evidence" value="ECO:0007669"/>
    <property type="project" value="UniProtKB-KW"/>
</dbReference>
<gene>
    <name evidence="1" type="primary">vpu</name>
</gene>
<keyword evidence="1" id="KW-0261">Viral envelope protein</keyword>
<dbReference type="EMBL" id="KR861261">
    <property type="protein sequence ID" value="AKN10735.1"/>
    <property type="molecule type" value="Genomic_DNA"/>
</dbReference>
<evidence type="ECO:0000313" key="1">
    <source>
        <dbReference type="EMBL" id="AKN10735.1"/>
    </source>
</evidence>
<reference evidence="1" key="1">
    <citation type="journal article" date="2015" name="J. Clin. Microbiol.">
        <title>Long-Range HIV Genotyping Using Viral RNA and Proviral DNA for Analysis of HIV Drug Resistance and HIV Clustering.</title>
        <authorList>
            <person name="Novitsky V."/>
            <person name="Zahralban-Steele M."/>
            <person name="McLane M.F."/>
            <person name="Moyo S."/>
            <person name="van Widenfelt E."/>
            <person name="Gaseitsiwe S."/>
            <person name="Makhema J."/>
            <person name="Essex M."/>
        </authorList>
    </citation>
    <scope>NUCLEOTIDE SEQUENCE</scope>
    <source>
        <strain evidence="1">Bcpp_00060_amp2</strain>
    </source>
</reference>
<organismHost>
    <name type="scientific">Homo sapiens</name>
    <name type="common">Human</name>
    <dbReference type="NCBI Taxonomy" id="9606"/>
</organismHost>
<proteinExistence type="predicted"/>
<protein>
    <submittedName>
        <fullName evidence="1">Truncated envelope glycoprotein</fullName>
    </submittedName>
</protein>
<name>A0A0H3YA55_HV1</name>
<accession>A0A0H3YA55</accession>